<protein>
    <submittedName>
        <fullName evidence="7">NlpC/P60 family protein</fullName>
    </submittedName>
</protein>
<name>A0ABW3YEB8_9ACTN</name>
<dbReference type="RefSeq" id="WP_377570319.1">
    <property type="nucleotide sequence ID" value="NZ_JBHTMP010000015.1"/>
</dbReference>
<dbReference type="EMBL" id="JBHTMP010000015">
    <property type="protein sequence ID" value="MFD1321926.1"/>
    <property type="molecule type" value="Genomic_DNA"/>
</dbReference>
<evidence type="ECO:0000256" key="2">
    <source>
        <dbReference type="ARBA" id="ARBA00022670"/>
    </source>
</evidence>
<evidence type="ECO:0000256" key="3">
    <source>
        <dbReference type="ARBA" id="ARBA00022801"/>
    </source>
</evidence>
<evidence type="ECO:0000256" key="5">
    <source>
        <dbReference type="SAM" id="Coils"/>
    </source>
</evidence>
<keyword evidence="4" id="KW-0788">Thiol protease</keyword>
<dbReference type="Gene3D" id="3.90.1720.10">
    <property type="entry name" value="endopeptidase domain like (from Nostoc punctiforme)"/>
    <property type="match status" value="1"/>
</dbReference>
<feature type="coiled-coil region" evidence="5">
    <location>
        <begin position="33"/>
        <end position="74"/>
    </location>
</feature>
<proteinExistence type="inferred from homology"/>
<evidence type="ECO:0000259" key="6">
    <source>
        <dbReference type="PROSITE" id="PS51935"/>
    </source>
</evidence>
<evidence type="ECO:0000313" key="7">
    <source>
        <dbReference type="EMBL" id="MFD1321926.1"/>
    </source>
</evidence>
<evidence type="ECO:0000313" key="8">
    <source>
        <dbReference type="Proteomes" id="UP001597260"/>
    </source>
</evidence>
<dbReference type="InterPro" id="IPR000064">
    <property type="entry name" value="NLP_P60_dom"/>
</dbReference>
<dbReference type="PANTHER" id="PTHR47359">
    <property type="entry name" value="PEPTIDOGLYCAN DL-ENDOPEPTIDASE CWLO"/>
    <property type="match status" value="1"/>
</dbReference>
<dbReference type="Pfam" id="PF00877">
    <property type="entry name" value="NLPC_P60"/>
    <property type="match status" value="1"/>
</dbReference>
<sequence length="322" mass="34703">MSSVRNLLRAVVLFGLSIGLIVPGTGVRAAPSVSELTQQINKSSAELERIVESYNRLNEEIKTTRAAVAKLGQRIGPLEQQLAQARSEVGRLAVTAYKTGRLRTADILLSPGKTDDLAGRLGALDQLAREREKQIADFDQAQRRYVAEKAQLESALARQTAQARQLAAGKKKIEADLAKLYELRRRAYGSATSTSTGTAYRGSIPAVAGSAGAAVRFAYGAIGKPYVWAADGPNGYDCSGLTLAAWRAAGRSLPHNAAMQWERVAHIGRSALQPGDLVFYRNLGHVALYVGDGKVIHAPTFGEHVKLSSVDMMKPYGYGRVR</sequence>
<gene>
    <name evidence="7" type="ORF">ACFQ4H_12570</name>
</gene>
<dbReference type="PANTHER" id="PTHR47359:SF3">
    <property type="entry name" value="NLP_P60 DOMAIN-CONTAINING PROTEIN-RELATED"/>
    <property type="match status" value="1"/>
</dbReference>
<organism evidence="7 8">
    <name type="scientific">Micromonospora sonneratiae</name>
    <dbReference type="NCBI Taxonomy" id="1184706"/>
    <lineage>
        <taxon>Bacteria</taxon>
        <taxon>Bacillati</taxon>
        <taxon>Actinomycetota</taxon>
        <taxon>Actinomycetes</taxon>
        <taxon>Micromonosporales</taxon>
        <taxon>Micromonosporaceae</taxon>
        <taxon>Micromonospora</taxon>
    </lineage>
</organism>
<keyword evidence="2" id="KW-0645">Protease</keyword>
<evidence type="ECO:0000256" key="4">
    <source>
        <dbReference type="ARBA" id="ARBA00022807"/>
    </source>
</evidence>
<dbReference type="Proteomes" id="UP001597260">
    <property type="component" value="Unassembled WGS sequence"/>
</dbReference>
<dbReference type="Gene3D" id="6.10.250.3150">
    <property type="match status" value="1"/>
</dbReference>
<reference evidence="8" key="1">
    <citation type="journal article" date="2019" name="Int. J. Syst. Evol. Microbiol.">
        <title>The Global Catalogue of Microorganisms (GCM) 10K type strain sequencing project: providing services to taxonomists for standard genome sequencing and annotation.</title>
        <authorList>
            <consortium name="The Broad Institute Genomics Platform"/>
            <consortium name="The Broad Institute Genome Sequencing Center for Infectious Disease"/>
            <person name="Wu L."/>
            <person name="Ma J."/>
        </authorList>
    </citation>
    <scope>NUCLEOTIDE SEQUENCE [LARGE SCALE GENOMIC DNA]</scope>
    <source>
        <strain evidence="8">JCM 31037</strain>
    </source>
</reference>
<feature type="domain" description="NlpC/P60" evidence="6">
    <location>
        <begin position="208"/>
        <end position="322"/>
    </location>
</feature>
<dbReference type="SUPFAM" id="SSF54001">
    <property type="entry name" value="Cysteine proteinases"/>
    <property type="match status" value="1"/>
</dbReference>
<dbReference type="InterPro" id="IPR051794">
    <property type="entry name" value="PG_Endopeptidase_C40"/>
</dbReference>
<accession>A0ABW3YEB8</accession>
<keyword evidence="5" id="KW-0175">Coiled coil</keyword>
<feature type="coiled-coil region" evidence="5">
    <location>
        <begin position="124"/>
        <end position="158"/>
    </location>
</feature>
<evidence type="ECO:0000256" key="1">
    <source>
        <dbReference type="ARBA" id="ARBA00007074"/>
    </source>
</evidence>
<comment type="caution">
    <text evidence="7">The sequence shown here is derived from an EMBL/GenBank/DDBJ whole genome shotgun (WGS) entry which is preliminary data.</text>
</comment>
<dbReference type="InterPro" id="IPR038765">
    <property type="entry name" value="Papain-like_cys_pep_sf"/>
</dbReference>
<comment type="similarity">
    <text evidence="1">Belongs to the peptidase C40 family.</text>
</comment>
<keyword evidence="8" id="KW-1185">Reference proteome</keyword>
<keyword evidence="3" id="KW-0378">Hydrolase</keyword>
<dbReference type="PROSITE" id="PS51935">
    <property type="entry name" value="NLPC_P60"/>
    <property type="match status" value="1"/>
</dbReference>